<evidence type="ECO:0000313" key="1">
    <source>
        <dbReference type="EMBL" id="MDR9895384.1"/>
    </source>
</evidence>
<dbReference type="EMBL" id="JAALHA020000004">
    <property type="protein sequence ID" value="MDR9895384.1"/>
    <property type="molecule type" value="Genomic_DNA"/>
</dbReference>
<dbReference type="Pfam" id="PF04255">
    <property type="entry name" value="DUF433"/>
    <property type="match status" value="1"/>
</dbReference>
<dbReference type="PANTHER" id="PTHR34849">
    <property type="entry name" value="SSL5025 PROTEIN"/>
    <property type="match status" value="1"/>
</dbReference>
<dbReference type="AlphaFoldDB" id="A0AAP5MAB3"/>
<dbReference type="Gene3D" id="1.10.10.10">
    <property type="entry name" value="Winged helix-like DNA-binding domain superfamily/Winged helix DNA-binding domain"/>
    <property type="match status" value="1"/>
</dbReference>
<dbReference type="Proteomes" id="UP000667802">
    <property type="component" value="Unassembled WGS sequence"/>
</dbReference>
<gene>
    <name evidence="1" type="ORF">G7B40_012510</name>
</gene>
<dbReference type="RefSeq" id="WP_208343735.1">
    <property type="nucleotide sequence ID" value="NZ_CAWQFN010000370.1"/>
</dbReference>
<comment type="caution">
    <text evidence="1">The sequence shown here is derived from an EMBL/GenBank/DDBJ whole genome shotgun (WGS) entry which is preliminary data.</text>
</comment>
<keyword evidence="2" id="KW-1185">Reference proteome</keyword>
<reference evidence="2" key="1">
    <citation type="journal article" date="2021" name="Science">
        <title>Hunting the eagle killer: A cyanobacterial neurotoxin causes vacuolar myelinopathy.</title>
        <authorList>
            <person name="Breinlinger S."/>
            <person name="Phillips T.J."/>
            <person name="Haram B.N."/>
            <person name="Mares J."/>
            <person name="Martinez Yerena J.A."/>
            <person name="Hrouzek P."/>
            <person name="Sobotka R."/>
            <person name="Henderson W.M."/>
            <person name="Schmieder P."/>
            <person name="Williams S.M."/>
            <person name="Lauderdale J.D."/>
            <person name="Wilde H.D."/>
            <person name="Gerrin W."/>
            <person name="Kust A."/>
            <person name="Washington J.W."/>
            <person name="Wagner C."/>
            <person name="Geier B."/>
            <person name="Liebeke M."/>
            <person name="Enke H."/>
            <person name="Niedermeyer T.H.J."/>
            <person name="Wilde S.B."/>
        </authorList>
    </citation>
    <scope>NUCLEOTIDE SEQUENCE [LARGE SCALE GENOMIC DNA]</scope>
    <source>
        <strain evidence="2">Thurmond2011</strain>
    </source>
</reference>
<evidence type="ECO:0000313" key="2">
    <source>
        <dbReference type="Proteomes" id="UP000667802"/>
    </source>
</evidence>
<proteinExistence type="predicted"/>
<sequence>MATFTDISTLITTNPQLHGGRPIIAGTGTSVRRVAGLYNQGYSAEEIARKLNHLTITQVYAALTHYHANREQIDEDIAAEQEAYEQLAKQYYQKADTQR</sequence>
<organism evidence="1 2">
    <name type="scientific">Aetokthonos hydrillicola Thurmond2011</name>
    <dbReference type="NCBI Taxonomy" id="2712845"/>
    <lineage>
        <taxon>Bacteria</taxon>
        <taxon>Bacillati</taxon>
        <taxon>Cyanobacteriota</taxon>
        <taxon>Cyanophyceae</taxon>
        <taxon>Nostocales</taxon>
        <taxon>Hapalosiphonaceae</taxon>
        <taxon>Aetokthonos</taxon>
    </lineage>
</organism>
<dbReference type="InterPro" id="IPR009057">
    <property type="entry name" value="Homeodomain-like_sf"/>
</dbReference>
<dbReference type="InterPro" id="IPR036388">
    <property type="entry name" value="WH-like_DNA-bd_sf"/>
</dbReference>
<dbReference type="PANTHER" id="PTHR34849:SF1">
    <property type="entry name" value="SLR0770 PROTEIN"/>
    <property type="match status" value="1"/>
</dbReference>
<dbReference type="InterPro" id="IPR007367">
    <property type="entry name" value="DUF433"/>
</dbReference>
<protein>
    <submittedName>
        <fullName evidence="1">DUF433 domain-containing protein</fullName>
    </submittedName>
</protein>
<dbReference type="SUPFAM" id="SSF46689">
    <property type="entry name" value="Homeodomain-like"/>
    <property type="match status" value="1"/>
</dbReference>
<name>A0AAP5MAB3_9CYAN</name>
<accession>A0AAP5MAB3</accession>